<proteinExistence type="predicted"/>
<protein>
    <submittedName>
        <fullName evidence="1">Uncharacterized protein</fullName>
    </submittedName>
</protein>
<evidence type="ECO:0000313" key="1">
    <source>
        <dbReference type="EMBL" id="NYI41242.1"/>
    </source>
</evidence>
<name>A0A7Y9Z9F3_9MICO</name>
<dbReference type="Proteomes" id="UP000547973">
    <property type="component" value="Unassembled WGS sequence"/>
</dbReference>
<dbReference type="AlphaFoldDB" id="A0A7Y9Z9F3"/>
<comment type="caution">
    <text evidence="1">The sequence shown here is derived from an EMBL/GenBank/DDBJ whole genome shotgun (WGS) entry which is preliminary data.</text>
</comment>
<dbReference type="RefSeq" id="WP_062075042.1">
    <property type="nucleotide sequence ID" value="NZ_BBRC01000005.1"/>
</dbReference>
<evidence type="ECO:0000313" key="2">
    <source>
        <dbReference type="Proteomes" id="UP000547973"/>
    </source>
</evidence>
<dbReference type="OrthoDB" id="3432435at2"/>
<dbReference type="EMBL" id="JACBZO010000001">
    <property type="protein sequence ID" value="NYI41242.1"/>
    <property type="molecule type" value="Genomic_DNA"/>
</dbReference>
<sequence length="96" mass="10469">MSEQTSAAASLLGRIGAHSKWANTTDRSAATAAARNAFMERFENQVDPHKTLAPDERARRAQHARKAYFQRLALQSARARATNRTEVALAVYGGVA</sequence>
<accession>A0A7Y9Z9F3</accession>
<organism evidence="1 2">
    <name type="scientific">Demequina lutea</name>
    <dbReference type="NCBI Taxonomy" id="431489"/>
    <lineage>
        <taxon>Bacteria</taxon>
        <taxon>Bacillati</taxon>
        <taxon>Actinomycetota</taxon>
        <taxon>Actinomycetes</taxon>
        <taxon>Micrococcales</taxon>
        <taxon>Demequinaceae</taxon>
        <taxon>Demequina</taxon>
    </lineage>
</organism>
<gene>
    <name evidence="1" type="ORF">BKA03_001361</name>
</gene>
<keyword evidence="2" id="KW-1185">Reference proteome</keyword>
<reference evidence="1 2" key="1">
    <citation type="submission" date="2020-07" db="EMBL/GenBank/DDBJ databases">
        <title>Sequencing the genomes of 1000 actinobacteria strains.</title>
        <authorList>
            <person name="Klenk H.-P."/>
        </authorList>
    </citation>
    <scope>NUCLEOTIDE SEQUENCE [LARGE SCALE GENOMIC DNA]</scope>
    <source>
        <strain evidence="1 2">DSM 19970</strain>
    </source>
</reference>